<dbReference type="AlphaFoldDB" id="A0A8J2SPZ4"/>
<dbReference type="InterPro" id="IPR013761">
    <property type="entry name" value="SAM/pointed_sf"/>
</dbReference>
<evidence type="ECO:0000313" key="3">
    <source>
        <dbReference type="EMBL" id="CAH0374901.1"/>
    </source>
</evidence>
<dbReference type="Gene3D" id="1.10.150.50">
    <property type="entry name" value="Transcription Factor, Ets-1"/>
    <property type="match status" value="1"/>
</dbReference>
<feature type="region of interest" description="Disordered" evidence="1">
    <location>
        <begin position="198"/>
        <end position="218"/>
    </location>
</feature>
<evidence type="ECO:0000313" key="4">
    <source>
        <dbReference type="Proteomes" id="UP000789595"/>
    </source>
</evidence>
<feature type="compositionally biased region" description="Low complexity" evidence="1">
    <location>
        <begin position="206"/>
        <end position="216"/>
    </location>
</feature>
<dbReference type="SUPFAM" id="SSF47769">
    <property type="entry name" value="SAM/Pointed domain"/>
    <property type="match status" value="1"/>
</dbReference>
<dbReference type="InterPro" id="IPR001660">
    <property type="entry name" value="SAM"/>
</dbReference>
<keyword evidence="4" id="KW-1185">Reference proteome</keyword>
<dbReference type="EMBL" id="CAKKNE010000004">
    <property type="protein sequence ID" value="CAH0374901.1"/>
    <property type="molecule type" value="Genomic_DNA"/>
</dbReference>
<dbReference type="Proteomes" id="UP000789595">
    <property type="component" value="Unassembled WGS sequence"/>
</dbReference>
<sequence>MGANEWAKRLGINDAASLETFKQKFSQLEDAAKECPVPPKDGSRCALCRRKVMLDTRFKELCNGLCSAGGSTKSTKKTINAVNSASKILEIYRSLPAAGAGAAPLRNIDESDGGIVGLSKLGRDDSESNFQILCRSEQCQRACPEGGFCSRRCESGEADRVATVAKMVLAGNDAKRSTSAPARRKTQTASLASMMENLAKPPAPRKSSSADESSSSKADEEALRKFVVDVVGEKYWPVFEREEIEDLKTLKCCTARDLQDMKIPLGPRLKLLSNLEGLAA</sequence>
<dbReference type="Pfam" id="PF00536">
    <property type="entry name" value="SAM_1"/>
    <property type="match status" value="1"/>
</dbReference>
<name>A0A8J2SPZ4_9STRA</name>
<proteinExistence type="predicted"/>
<protein>
    <recommendedName>
        <fullName evidence="2">SAM domain-containing protein</fullName>
    </recommendedName>
</protein>
<dbReference type="OrthoDB" id="76949at2759"/>
<evidence type="ECO:0000259" key="2">
    <source>
        <dbReference type="Pfam" id="PF00536"/>
    </source>
</evidence>
<gene>
    <name evidence="3" type="ORF">PECAL_4P22120</name>
</gene>
<comment type="caution">
    <text evidence="3">The sequence shown here is derived from an EMBL/GenBank/DDBJ whole genome shotgun (WGS) entry which is preliminary data.</text>
</comment>
<accession>A0A8J2SPZ4</accession>
<evidence type="ECO:0000256" key="1">
    <source>
        <dbReference type="SAM" id="MobiDB-lite"/>
    </source>
</evidence>
<organism evidence="3 4">
    <name type="scientific">Pelagomonas calceolata</name>
    <dbReference type="NCBI Taxonomy" id="35677"/>
    <lineage>
        <taxon>Eukaryota</taxon>
        <taxon>Sar</taxon>
        <taxon>Stramenopiles</taxon>
        <taxon>Ochrophyta</taxon>
        <taxon>Pelagophyceae</taxon>
        <taxon>Pelagomonadales</taxon>
        <taxon>Pelagomonadaceae</taxon>
        <taxon>Pelagomonas</taxon>
    </lineage>
</organism>
<reference evidence="3" key="1">
    <citation type="submission" date="2021-11" db="EMBL/GenBank/DDBJ databases">
        <authorList>
            <consortium name="Genoscope - CEA"/>
            <person name="William W."/>
        </authorList>
    </citation>
    <scope>NUCLEOTIDE SEQUENCE</scope>
</reference>
<feature type="domain" description="SAM" evidence="2">
    <location>
        <begin position="233"/>
        <end position="278"/>
    </location>
</feature>